<dbReference type="EMBL" id="KV417547">
    <property type="protein sequence ID" value="KZP21424.1"/>
    <property type="molecule type" value="Genomic_DNA"/>
</dbReference>
<proteinExistence type="predicted"/>
<keyword evidence="2" id="KW-1185">Reference proteome</keyword>
<accession>A0A166K1F8</accession>
<evidence type="ECO:0000313" key="1">
    <source>
        <dbReference type="EMBL" id="KZP21424.1"/>
    </source>
</evidence>
<name>A0A166K1F8_9AGAM</name>
<gene>
    <name evidence="1" type="ORF">FIBSPDRAFT_931655</name>
</gene>
<reference evidence="1 2" key="1">
    <citation type="journal article" date="2016" name="Mol. Biol. Evol.">
        <title>Comparative Genomics of Early-Diverging Mushroom-Forming Fungi Provides Insights into the Origins of Lignocellulose Decay Capabilities.</title>
        <authorList>
            <person name="Nagy L.G."/>
            <person name="Riley R."/>
            <person name="Tritt A."/>
            <person name="Adam C."/>
            <person name="Daum C."/>
            <person name="Floudas D."/>
            <person name="Sun H."/>
            <person name="Yadav J.S."/>
            <person name="Pangilinan J."/>
            <person name="Larsson K.H."/>
            <person name="Matsuura K."/>
            <person name="Barry K."/>
            <person name="Labutti K."/>
            <person name="Kuo R."/>
            <person name="Ohm R.A."/>
            <person name="Bhattacharya S.S."/>
            <person name="Shirouzu T."/>
            <person name="Yoshinaga Y."/>
            <person name="Martin F.M."/>
            <person name="Grigoriev I.V."/>
            <person name="Hibbett D.S."/>
        </authorList>
    </citation>
    <scope>NUCLEOTIDE SEQUENCE [LARGE SCALE GENOMIC DNA]</scope>
    <source>
        <strain evidence="1 2">CBS 109695</strain>
    </source>
</reference>
<protein>
    <submittedName>
        <fullName evidence="1">Uncharacterized protein</fullName>
    </submittedName>
</protein>
<sequence>MSILLISHTNHRSISTSDAEHQTKSPPFAALDDALLGKPFAITSPITSPVHGGNDATLTSFKEGSTQDHQIHLWENGPLQSAKYHFPPRLLGLRTPTSTHPHLSRYRRPCTTVFNVARHIHLARSCTSLPAFAPH</sequence>
<evidence type="ECO:0000313" key="2">
    <source>
        <dbReference type="Proteomes" id="UP000076532"/>
    </source>
</evidence>
<organism evidence="1 2">
    <name type="scientific">Athelia psychrophila</name>
    <dbReference type="NCBI Taxonomy" id="1759441"/>
    <lineage>
        <taxon>Eukaryota</taxon>
        <taxon>Fungi</taxon>
        <taxon>Dikarya</taxon>
        <taxon>Basidiomycota</taxon>
        <taxon>Agaricomycotina</taxon>
        <taxon>Agaricomycetes</taxon>
        <taxon>Agaricomycetidae</taxon>
        <taxon>Atheliales</taxon>
        <taxon>Atheliaceae</taxon>
        <taxon>Athelia</taxon>
    </lineage>
</organism>
<dbReference type="Proteomes" id="UP000076532">
    <property type="component" value="Unassembled WGS sequence"/>
</dbReference>
<dbReference type="AlphaFoldDB" id="A0A166K1F8"/>